<proteinExistence type="predicted"/>
<dbReference type="STRING" id="51642.NSMM_190038"/>
<organism evidence="1 2">
    <name type="scientific">Nitrosomonas mobilis</name>
    <dbReference type="NCBI Taxonomy" id="51642"/>
    <lineage>
        <taxon>Bacteria</taxon>
        <taxon>Pseudomonadati</taxon>
        <taxon>Pseudomonadota</taxon>
        <taxon>Betaproteobacteria</taxon>
        <taxon>Nitrosomonadales</taxon>
        <taxon>Nitrosomonadaceae</taxon>
        <taxon>Nitrosomonas</taxon>
    </lineage>
</organism>
<keyword evidence="2" id="KW-1185">Reference proteome</keyword>
<protein>
    <submittedName>
        <fullName evidence="1">Uncharacterized protein</fullName>
    </submittedName>
</protein>
<name>A0A1G5SDA6_9PROT</name>
<gene>
    <name evidence="1" type="ORF">NSMM_190038</name>
</gene>
<dbReference type="Proteomes" id="UP000198729">
    <property type="component" value="Unassembled WGS sequence"/>
</dbReference>
<dbReference type="AlphaFoldDB" id="A0A1G5SDA6"/>
<accession>A0A1G5SDA6</accession>
<evidence type="ECO:0000313" key="2">
    <source>
        <dbReference type="Proteomes" id="UP000198729"/>
    </source>
</evidence>
<reference evidence="1 2" key="1">
    <citation type="submission" date="2016-10" db="EMBL/GenBank/DDBJ databases">
        <authorList>
            <person name="de Groot N.N."/>
        </authorList>
    </citation>
    <scope>NUCLEOTIDE SEQUENCE [LARGE SCALE GENOMIC DNA]</scope>
    <source>
        <strain evidence="1">1</strain>
    </source>
</reference>
<evidence type="ECO:0000313" key="1">
    <source>
        <dbReference type="EMBL" id="SCZ84521.1"/>
    </source>
</evidence>
<dbReference type="EMBL" id="FMWO01000024">
    <property type="protein sequence ID" value="SCZ84521.1"/>
    <property type="molecule type" value="Genomic_DNA"/>
</dbReference>
<sequence length="21" mass="2711">MHYFTKKYTIIQFNQLFVIFE</sequence>